<name>A0AC61S0Z8_9FIRM</name>
<reference evidence="1" key="1">
    <citation type="submission" date="2019-04" db="EMBL/GenBank/DDBJ databases">
        <title>Microbes associate with the intestines of laboratory mice.</title>
        <authorList>
            <person name="Navarre W."/>
            <person name="Wong E."/>
            <person name="Huang K."/>
            <person name="Tropini C."/>
            <person name="Ng K."/>
            <person name="Yu B."/>
        </authorList>
    </citation>
    <scope>NUCLEOTIDE SEQUENCE</scope>
    <source>
        <strain evidence="1">NM01_1-7b</strain>
    </source>
</reference>
<protein>
    <submittedName>
        <fullName evidence="1">Single-stranded-DNA-specific exonuclease RecJ</fullName>
    </submittedName>
</protein>
<evidence type="ECO:0000313" key="2">
    <source>
        <dbReference type="Proteomes" id="UP000304953"/>
    </source>
</evidence>
<comment type="caution">
    <text evidence="1">The sequence shown here is derived from an EMBL/GenBank/DDBJ whole genome shotgun (WGS) entry which is preliminary data.</text>
</comment>
<keyword evidence="1" id="KW-0269">Exonuclease</keyword>
<keyword evidence="2" id="KW-1185">Reference proteome</keyword>
<dbReference type="Proteomes" id="UP000304953">
    <property type="component" value="Unassembled WGS sequence"/>
</dbReference>
<keyword evidence="1" id="KW-0540">Nuclease</keyword>
<keyword evidence="1" id="KW-0378">Hydrolase</keyword>
<evidence type="ECO:0000313" key="1">
    <source>
        <dbReference type="EMBL" id="TGY97958.1"/>
    </source>
</evidence>
<proteinExistence type="predicted"/>
<dbReference type="EMBL" id="SRYA01000003">
    <property type="protein sequence ID" value="TGY97958.1"/>
    <property type="molecule type" value="Genomic_DNA"/>
</dbReference>
<organism evidence="1 2">
    <name type="scientific">Petralouisia muris</name>
    <dbReference type="NCBI Taxonomy" id="3032872"/>
    <lineage>
        <taxon>Bacteria</taxon>
        <taxon>Bacillati</taxon>
        <taxon>Bacillota</taxon>
        <taxon>Clostridia</taxon>
        <taxon>Lachnospirales</taxon>
        <taxon>Lachnospiraceae</taxon>
        <taxon>Petralouisia</taxon>
    </lineage>
</organism>
<accession>A0AC61S0Z8</accession>
<gene>
    <name evidence="1" type="primary">recJ</name>
    <name evidence="1" type="ORF">E5329_02230</name>
</gene>
<sequence>MEKWVVSAKKADFKKISEQFGIDQVTARIIRNRDVLGEEAIEEYLHGNLEHLHEPKKMKDMERAVSILQEKIQKRKKIRIIGDYDIDGIQSVYILYSALRECRAAADYAIPDRMADGYGVNERLVRQAAEEGVDTILTCDNGIAAEAELALAKELGMTVIITDHHEVPYEQKEDGEKIFCIPPADAVVNPKQPNCPYPFKELCGGAVAFKLVQALFERMKFLPEKAFAYLENAAFATVGDVMPLTGENRILVKEGLKSLNRTKNYGMRALAARNQIELGKIKAYHIGFVLGPCLNASGRLDTAYRALKMLLAEDEQTAAEYAGDLYDLNVSRKEMTEQGVKQAVKQVEETSLKEDKVLVIYLPDCHESLAGIIAGRVRERYHRPVFVLTSGEDGVKGSGRSIESYSMYEEMSKCKELFTRFGGHPMAAGLSLPQEHVEQFRQRLNENTTLTDENLKGKIVIDVPMPLDYISKPLIQEMNLLEPFGKSNEKPIFADKNLHILSLQILGKNHNVCRMQVQSQGGTVMSAVYFGETEVFLDFLRGKFGNYALKQAMSGQNSEIRVSFIYYPEINVYNGRESLQIIVKNYC</sequence>